<dbReference type="OrthoDB" id="7015148at2"/>
<gene>
    <name evidence="3" type="ORF">SAMN05216204_11050</name>
</gene>
<keyword evidence="3" id="KW-0238">DNA-binding</keyword>
<dbReference type="GO" id="GO:0003677">
    <property type="term" value="F:DNA binding"/>
    <property type="evidence" value="ECO:0007669"/>
    <property type="project" value="UniProtKB-KW"/>
</dbReference>
<feature type="compositionally biased region" description="Basic and acidic residues" evidence="1">
    <location>
        <begin position="293"/>
        <end position="308"/>
    </location>
</feature>
<organism evidence="3 4">
    <name type="scientific">Massilia yuzhufengensis</name>
    <dbReference type="NCBI Taxonomy" id="1164594"/>
    <lineage>
        <taxon>Bacteria</taxon>
        <taxon>Pseudomonadati</taxon>
        <taxon>Pseudomonadota</taxon>
        <taxon>Betaproteobacteria</taxon>
        <taxon>Burkholderiales</taxon>
        <taxon>Oxalobacteraceae</taxon>
        <taxon>Telluria group</taxon>
        <taxon>Massilia</taxon>
    </lineage>
</organism>
<dbReference type="Proteomes" id="UP000198639">
    <property type="component" value="Unassembled WGS sequence"/>
</dbReference>
<evidence type="ECO:0000313" key="4">
    <source>
        <dbReference type="Proteomes" id="UP000198639"/>
    </source>
</evidence>
<dbReference type="RefSeq" id="WP_091874568.1">
    <property type="nucleotide sequence ID" value="NZ_FOLD01000010.1"/>
</dbReference>
<evidence type="ECO:0000259" key="2">
    <source>
        <dbReference type="Pfam" id="PF11740"/>
    </source>
</evidence>
<dbReference type="STRING" id="1164594.SAMN05216204_11050"/>
<accession>A0A1I1LYD2</accession>
<feature type="domain" description="KfrA N-terminal DNA-binding" evidence="2">
    <location>
        <begin position="8"/>
        <end position="116"/>
    </location>
</feature>
<dbReference type="InterPro" id="IPR021104">
    <property type="entry name" value="KfrA_DNA-bd_N"/>
</dbReference>
<evidence type="ECO:0000256" key="1">
    <source>
        <dbReference type="SAM" id="MobiDB-lite"/>
    </source>
</evidence>
<dbReference type="Pfam" id="PF11740">
    <property type="entry name" value="KfrA_N"/>
    <property type="match status" value="1"/>
</dbReference>
<dbReference type="AlphaFoldDB" id="A0A1I1LYD2"/>
<evidence type="ECO:0000313" key="3">
    <source>
        <dbReference type="EMBL" id="SFC78121.1"/>
    </source>
</evidence>
<proteinExistence type="predicted"/>
<reference evidence="4" key="1">
    <citation type="submission" date="2016-10" db="EMBL/GenBank/DDBJ databases">
        <authorList>
            <person name="Varghese N."/>
            <person name="Submissions S."/>
        </authorList>
    </citation>
    <scope>NUCLEOTIDE SEQUENCE [LARGE SCALE GENOMIC DNA]</scope>
    <source>
        <strain evidence="4">CGMCC 1.12041</strain>
    </source>
</reference>
<protein>
    <submittedName>
        <fullName evidence="3">Replication region DNA-binding N-term</fullName>
    </submittedName>
</protein>
<feature type="region of interest" description="Disordered" evidence="1">
    <location>
        <begin position="293"/>
        <end position="322"/>
    </location>
</feature>
<dbReference type="EMBL" id="FOLD01000010">
    <property type="protein sequence ID" value="SFC78121.1"/>
    <property type="molecule type" value="Genomic_DNA"/>
</dbReference>
<keyword evidence="4" id="KW-1185">Reference proteome</keyword>
<name>A0A1I1LYD2_9BURK</name>
<sequence length="322" mass="35357">MARAGILYSHVAKAAAQLTAAGKNATVDTVREALGGTGSKSTIAPMLKQWKAQHEGEVAAAGAGVPADLLEAIKGVYDRVQVGAQVQVEQLRIEHQLAAHKVAQAAEALREEVRQLGIEREALKAELHSVMAAFAREQAARHQDAVAIAALESEKTGQAQRLADRTAEVRELADQLAQARRQFEHFQEASAAQRQDDKHAYETRIARAEQEAATLRANFQDGREALAVLRSEKAQLEHTLHEQRDAAREQARKLYEATEGLTATRELASSRQFELEMVVERLEHAHQANERLEARVSELEGENADLKKKPAAASPKTRKTKT</sequence>